<protein>
    <recommendedName>
        <fullName evidence="10">Copper acquisition factor BIM1-like domain-containing protein</fullName>
    </recommendedName>
</protein>
<evidence type="ECO:0000256" key="1">
    <source>
        <dbReference type="ARBA" id="ARBA00004609"/>
    </source>
</evidence>
<accession>A0A3E2H010</accession>
<evidence type="ECO:0000313" key="12">
    <source>
        <dbReference type="Proteomes" id="UP000258309"/>
    </source>
</evidence>
<feature type="signal peptide" evidence="9">
    <location>
        <begin position="1"/>
        <end position="19"/>
    </location>
</feature>
<proteinExistence type="predicted"/>
<dbReference type="AlphaFoldDB" id="A0A3E2H010"/>
<evidence type="ECO:0000256" key="5">
    <source>
        <dbReference type="ARBA" id="ARBA00023136"/>
    </source>
</evidence>
<evidence type="ECO:0000313" key="11">
    <source>
        <dbReference type="EMBL" id="RFU26750.1"/>
    </source>
</evidence>
<dbReference type="STRING" id="5539.A0A3E2H010"/>
<feature type="non-terminal residue" evidence="11">
    <location>
        <position position="225"/>
    </location>
</feature>
<gene>
    <name evidence="11" type="ORF">B7463_g9594</name>
</gene>
<feature type="chain" id="PRO_5017534322" description="Copper acquisition factor BIM1-like domain-containing protein" evidence="9">
    <location>
        <begin position="20"/>
        <end position="225"/>
    </location>
</feature>
<keyword evidence="7" id="KW-0449">Lipoprotein</keyword>
<keyword evidence="4 9" id="KW-0732">Signal</keyword>
<dbReference type="InterPro" id="IPR046936">
    <property type="entry name" value="BIM1-like"/>
</dbReference>
<keyword evidence="12" id="KW-1185">Reference proteome</keyword>
<dbReference type="Proteomes" id="UP000258309">
    <property type="component" value="Unassembled WGS sequence"/>
</dbReference>
<feature type="region of interest" description="Disordered" evidence="8">
    <location>
        <begin position="176"/>
        <end position="197"/>
    </location>
</feature>
<dbReference type="InterPro" id="IPR046530">
    <property type="entry name" value="BIM1-like_dom"/>
</dbReference>
<comment type="subcellular location">
    <subcellularLocation>
        <location evidence="1">Cell membrane</location>
        <topology evidence="1">Lipid-anchor</topology>
        <topology evidence="1">GPI-anchor</topology>
    </subcellularLocation>
</comment>
<dbReference type="CDD" id="cd21176">
    <property type="entry name" value="LPMO_auxiliary-like"/>
    <property type="match status" value="1"/>
</dbReference>
<evidence type="ECO:0000256" key="7">
    <source>
        <dbReference type="ARBA" id="ARBA00023288"/>
    </source>
</evidence>
<dbReference type="GO" id="GO:0098552">
    <property type="term" value="C:side of membrane"/>
    <property type="evidence" value="ECO:0007669"/>
    <property type="project" value="UniProtKB-KW"/>
</dbReference>
<dbReference type="GO" id="GO:0005886">
    <property type="term" value="C:plasma membrane"/>
    <property type="evidence" value="ECO:0007669"/>
    <property type="project" value="UniProtKB-SubCell"/>
</dbReference>
<dbReference type="EMBL" id="NCSJ02000245">
    <property type="protein sequence ID" value="RFU26750.1"/>
    <property type="molecule type" value="Genomic_DNA"/>
</dbReference>
<evidence type="ECO:0000256" key="4">
    <source>
        <dbReference type="ARBA" id="ARBA00022729"/>
    </source>
</evidence>
<keyword evidence="6" id="KW-0325">Glycoprotein</keyword>
<keyword evidence="3" id="KW-0336">GPI-anchor</keyword>
<dbReference type="Pfam" id="PF20238">
    <property type="entry name" value="BIM1-like_dom"/>
    <property type="match status" value="1"/>
</dbReference>
<reference evidence="11 12" key="1">
    <citation type="submission" date="2018-05" db="EMBL/GenBank/DDBJ databases">
        <title>Draft genome sequence of Scytalidium lignicola DSM 105466, a ubiquitous saprotrophic fungus.</title>
        <authorList>
            <person name="Buettner E."/>
            <person name="Gebauer A.M."/>
            <person name="Hofrichter M."/>
            <person name="Liers C."/>
            <person name="Kellner H."/>
        </authorList>
    </citation>
    <scope>NUCLEOTIDE SEQUENCE [LARGE SCALE GENOMIC DNA]</scope>
    <source>
        <strain evidence="11 12">DSM 105466</strain>
    </source>
</reference>
<evidence type="ECO:0000256" key="6">
    <source>
        <dbReference type="ARBA" id="ARBA00023180"/>
    </source>
</evidence>
<sequence>MKFQNYLALLSLLAPFTAAHFKLDYPAARGFDEEVLGNFPCGGQNTVSSNRTVWPLTGGSIALTMGHIQTNIEVFIGIGNNVGSAFNTIVRPTFGEQGLGSFCMTEFDVTGLGLNITDGTNATIQVVTNGDPNGGLYNCADITFSSSAPAPASGVCTNGTGVITVDATISGLANSSTSATSPTNSASGTASAPASTSTTGAAVERISGGMTAVVVFGLMSFVLLF</sequence>
<keyword evidence="2" id="KW-1003">Cell membrane</keyword>
<feature type="non-terminal residue" evidence="11">
    <location>
        <position position="1"/>
    </location>
</feature>
<evidence type="ECO:0000256" key="3">
    <source>
        <dbReference type="ARBA" id="ARBA00022622"/>
    </source>
</evidence>
<dbReference type="OMA" id="CLPHVEI"/>
<organism evidence="11 12">
    <name type="scientific">Scytalidium lignicola</name>
    <name type="common">Hyphomycete</name>
    <dbReference type="NCBI Taxonomy" id="5539"/>
    <lineage>
        <taxon>Eukaryota</taxon>
        <taxon>Fungi</taxon>
        <taxon>Dikarya</taxon>
        <taxon>Ascomycota</taxon>
        <taxon>Pezizomycotina</taxon>
        <taxon>Leotiomycetes</taxon>
        <taxon>Leotiomycetes incertae sedis</taxon>
        <taxon>Scytalidium</taxon>
    </lineage>
</organism>
<feature type="domain" description="Copper acquisition factor BIM1-like" evidence="10">
    <location>
        <begin position="19"/>
        <end position="161"/>
    </location>
</feature>
<evidence type="ECO:0000256" key="8">
    <source>
        <dbReference type="SAM" id="MobiDB-lite"/>
    </source>
</evidence>
<evidence type="ECO:0000256" key="2">
    <source>
        <dbReference type="ARBA" id="ARBA00022475"/>
    </source>
</evidence>
<comment type="caution">
    <text evidence="11">The sequence shown here is derived from an EMBL/GenBank/DDBJ whole genome shotgun (WGS) entry which is preliminary data.</text>
</comment>
<evidence type="ECO:0000256" key="9">
    <source>
        <dbReference type="SAM" id="SignalP"/>
    </source>
</evidence>
<name>A0A3E2H010_SCYLI</name>
<dbReference type="PANTHER" id="PTHR34992:SF1">
    <property type="entry name" value="COPPER ACQUISITION FACTOR BIM1-LIKE DOMAIN-CONTAINING PROTEIN"/>
    <property type="match status" value="1"/>
</dbReference>
<keyword evidence="5" id="KW-0472">Membrane</keyword>
<evidence type="ECO:0000259" key="10">
    <source>
        <dbReference type="Pfam" id="PF20238"/>
    </source>
</evidence>
<dbReference type="OrthoDB" id="2146436at2759"/>
<dbReference type="PANTHER" id="PTHR34992">
    <property type="entry name" value="HYPHAL ANASTAMOSIS-7 PROTEIN"/>
    <property type="match status" value="1"/>
</dbReference>